<keyword evidence="3" id="KW-1185">Reference proteome</keyword>
<keyword evidence="1" id="KW-0732">Signal</keyword>
<evidence type="ECO:0000313" key="2">
    <source>
        <dbReference type="EMBL" id="MFC7345189.1"/>
    </source>
</evidence>
<name>A0ABW2LTL3_9FLAO</name>
<protein>
    <recommendedName>
        <fullName evidence="4">TonB C-terminal domain-containing protein</fullName>
    </recommendedName>
</protein>
<gene>
    <name evidence="2" type="ORF">ACFQO9_00480</name>
</gene>
<accession>A0ABW2LTL3</accession>
<evidence type="ECO:0008006" key="4">
    <source>
        <dbReference type="Google" id="ProtNLM"/>
    </source>
</evidence>
<dbReference type="RefSeq" id="WP_378171801.1">
    <property type="nucleotide sequence ID" value="NZ_JBHTCR010000001.1"/>
</dbReference>
<evidence type="ECO:0000256" key="1">
    <source>
        <dbReference type="SAM" id="SignalP"/>
    </source>
</evidence>
<evidence type="ECO:0000313" key="3">
    <source>
        <dbReference type="Proteomes" id="UP001596550"/>
    </source>
</evidence>
<comment type="caution">
    <text evidence="2">The sequence shown here is derived from an EMBL/GenBank/DDBJ whole genome shotgun (WGS) entry which is preliminary data.</text>
</comment>
<feature type="signal peptide" evidence="1">
    <location>
        <begin position="1"/>
        <end position="20"/>
    </location>
</feature>
<feature type="chain" id="PRO_5046007517" description="TonB C-terminal domain-containing protein" evidence="1">
    <location>
        <begin position="21"/>
        <end position="116"/>
    </location>
</feature>
<dbReference type="EMBL" id="JBHTCR010000001">
    <property type="protein sequence ID" value="MFC7345189.1"/>
    <property type="molecule type" value="Genomic_DNA"/>
</dbReference>
<proteinExistence type="predicted"/>
<organism evidence="2 3">
    <name type="scientific">Chryseobacterium zhengzhouense</name>
    <dbReference type="NCBI Taxonomy" id="1636086"/>
    <lineage>
        <taxon>Bacteria</taxon>
        <taxon>Pseudomonadati</taxon>
        <taxon>Bacteroidota</taxon>
        <taxon>Flavobacteriia</taxon>
        <taxon>Flavobacteriales</taxon>
        <taxon>Weeksellaceae</taxon>
        <taxon>Chryseobacterium group</taxon>
        <taxon>Chryseobacterium</taxon>
    </lineage>
</organism>
<reference evidence="3" key="1">
    <citation type="journal article" date="2019" name="Int. J. Syst. Evol. Microbiol.">
        <title>The Global Catalogue of Microorganisms (GCM) 10K type strain sequencing project: providing services to taxonomists for standard genome sequencing and annotation.</title>
        <authorList>
            <consortium name="The Broad Institute Genomics Platform"/>
            <consortium name="The Broad Institute Genome Sequencing Center for Infectious Disease"/>
            <person name="Wu L."/>
            <person name="Ma J."/>
        </authorList>
    </citation>
    <scope>NUCLEOTIDE SEQUENCE [LARGE SCALE GENOMIC DNA]</scope>
    <source>
        <strain evidence="3">CCUG 54781</strain>
    </source>
</reference>
<sequence length="116" mass="12786">MKIKITIIALLLSIISFAQDAEPKYKVSTGSVKKKQSKADPNKVYSEVEQAPEFPGGIAAFRNKFAENLDISKLEGSGILSSELSFVIEKDGTMSELKPQEVTKNLTQQLLMHSNQ</sequence>
<dbReference type="Proteomes" id="UP001596550">
    <property type="component" value="Unassembled WGS sequence"/>
</dbReference>